<dbReference type="Gene3D" id="3.30.2350.10">
    <property type="entry name" value="Pseudouridine synthase"/>
    <property type="match status" value="1"/>
</dbReference>
<name>A0ABV9PV34_9ACTN</name>
<dbReference type="EMBL" id="JBHSHP010000059">
    <property type="protein sequence ID" value="MFC4756324.1"/>
    <property type="molecule type" value="Genomic_DNA"/>
</dbReference>
<dbReference type="Proteomes" id="UP001595836">
    <property type="component" value="Unassembled WGS sequence"/>
</dbReference>
<evidence type="ECO:0000313" key="5">
    <source>
        <dbReference type="EMBL" id="MFC4756324.1"/>
    </source>
</evidence>
<comment type="caution">
    <text evidence="5">The sequence shown here is derived from an EMBL/GenBank/DDBJ whole genome shotgun (WGS) entry which is preliminary data.</text>
</comment>
<evidence type="ECO:0000256" key="1">
    <source>
        <dbReference type="ARBA" id="ARBA00000073"/>
    </source>
</evidence>
<dbReference type="Pfam" id="PF00849">
    <property type="entry name" value="PseudoU_synth_2"/>
    <property type="match status" value="1"/>
</dbReference>
<dbReference type="PANTHER" id="PTHR21600:SF84">
    <property type="entry name" value="PSEUDOURIDINE SYNTHASE RSUA_RLUA-LIKE DOMAIN-CONTAINING PROTEIN"/>
    <property type="match status" value="1"/>
</dbReference>
<dbReference type="PROSITE" id="PS01129">
    <property type="entry name" value="PSI_RLU"/>
    <property type="match status" value="1"/>
</dbReference>
<dbReference type="RefSeq" id="WP_344993568.1">
    <property type="nucleotide sequence ID" value="NZ_BAABCD010000021.1"/>
</dbReference>
<evidence type="ECO:0000256" key="2">
    <source>
        <dbReference type="ARBA" id="ARBA00031870"/>
    </source>
</evidence>
<organism evidence="5 6">
    <name type="scientific">Dietzia aurantiaca</name>
    <dbReference type="NCBI Taxonomy" id="983873"/>
    <lineage>
        <taxon>Bacteria</taxon>
        <taxon>Bacillati</taxon>
        <taxon>Actinomycetota</taxon>
        <taxon>Actinomycetes</taxon>
        <taxon>Mycobacteriales</taxon>
        <taxon>Dietziaceae</taxon>
        <taxon>Dietzia</taxon>
    </lineage>
</organism>
<dbReference type="PANTHER" id="PTHR21600">
    <property type="entry name" value="MITOCHONDRIAL RNA PSEUDOURIDINE SYNTHASE"/>
    <property type="match status" value="1"/>
</dbReference>
<comment type="catalytic activity">
    <reaction evidence="1">
        <text>a uridine in RNA = a pseudouridine in RNA</text>
        <dbReference type="Rhea" id="RHEA:48348"/>
        <dbReference type="Rhea" id="RHEA-COMP:12068"/>
        <dbReference type="Rhea" id="RHEA-COMP:12069"/>
        <dbReference type="ChEBI" id="CHEBI:65314"/>
        <dbReference type="ChEBI" id="CHEBI:65315"/>
    </reaction>
</comment>
<evidence type="ECO:0000313" key="6">
    <source>
        <dbReference type="Proteomes" id="UP001595836"/>
    </source>
</evidence>
<evidence type="ECO:0000259" key="4">
    <source>
        <dbReference type="Pfam" id="PF00849"/>
    </source>
</evidence>
<dbReference type="SUPFAM" id="SSF55120">
    <property type="entry name" value="Pseudouridine synthase"/>
    <property type="match status" value="1"/>
</dbReference>
<keyword evidence="6" id="KW-1185">Reference proteome</keyword>
<gene>
    <name evidence="5" type="ORF">ACFO7U_16240</name>
</gene>
<reference evidence="6" key="1">
    <citation type="journal article" date="2019" name="Int. J. Syst. Evol. Microbiol.">
        <title>The Global Catalogue of Microorganisms (GCM) 10K type strain sequencing project: providing services to taxonomists for standard genome sequencing and annotation.</title>
        <authorList>
            <consortium name="The Broad Institute Genomics Platform"/>
            <consortium name="The Broad Institute Genome Sequencing Center for Infectious Disease"/>
            <person name="Wu L."/>
            <person name="Ma J."/>
        </authorList>
    </citation>
    <scope>NUCLEOTIDE SEQUENCE [LARGE SCALE GENOMIC DNA]</scope>
    <source>
        <strain evidence="6">JCM 11882</strain>
    </source>
</reference>
<proteinExistence type="predicted"/>
<evidence type="ECO:0000256" key="3">
    <source>
        <dbReference type="ARBA" id="ARBA00033164"/>
    </source>
</evidence>
<dbReference type="InterPro" id="IPR006224">
    <property type="entry name" value="PsdUridine_synth_RluA-like_CS"/>
</dbReference>
<protein>
    <recommendedName>
        <fullName evidence="2">RNA pseudouridylate synthase</fullName>
    </recommendedName>
    <alternativeName>
        <fullName evidence="3">RNA-uridine isomerase</fullName>
    </alternativeName>
</protein>
<accession>A0ABV9PV34</accession>
<sequence length="323" mass="36178">MWSVRTPPPLPVRHGVGPTRLRIPVSGPWTTIAEYMVSRFAHLDPDELFRRIDAGEIVGDDGRPIDRHTTPGSHDFVWYHRQLPDERPVPYQETIVFADDDLVVVDKPHFLPTTPSGRYLRETALVRLRVRLGNPDITPVHRLDRPTAGLVMFTARPGMRGAYQSLFEQRRVTKVYEAVSALPVGWDPDSGTLHGQPMPLVRRDHLHSPGGPQRTVIRPGLEPNAETVVDVLGHGTSATGRPVLHTLLRLRTGKLHQLRVQLAALAIPILGDRRYPELLPEAADDDSLPLQLLARELEFTGPVSGEIRRFRSRRTLSEVPVGV</sequence>
<feature type="domain" description="Pseudouridine synthase RsuA/RluA-like" evidence="4">
    <location>
        <begin position="101"/>
        <end position="264"/>
    </location>
</feature>
<dbReference type="InterPro" id="IPR050188">
    <property type="entry name" value="RluA_PseudoU_synthase"/>
</dbReference>
<dbReference type="InterPro" id="IPR020103">
    <property type="entry name" value="PsdUridine_synth_cat_dom_sf"/>
</dbReference>
<dbReference type="InterPro" id="IPR006145">
    <property type="entry name" value="PsdUridine_synth_RsuA/RluA"/>
</dbReference>